<evidence type="ECO:0000313" key="5">
    <source>
        <dbReference type="Proteomes" id="UP000831537"/>
    </source>
</evidence>
<sequence>MCITIRKAIPQDIAAIQKVASISWHETYDGLIPETIQDKFLDNAYSDVSMQRRVEQTILFVAEVNEEIMGFANAFTNENHAELGAIYLYKDMHGKGVGTKLLTAILKEIKTCSELYVEVEKGNTVGESFYTARGFTVVKEYEDVLYGHPLQTKQMVLTL</sequence>
<feature type="domain" description="N-acetyltransferase" evidence="3">
    <location>
        <begin position="3"/>
        <end position="159"/>
    </location>
</feature>
<dbReference type="InterPro" id="IPR000182">
    <property type="entry name" value="GNAT_dom"/>
</dbReference>
<reference evidence="4 5" key="1">
    <citation type="submission" date="2022-04" db="EMBL/GenBank/DDBJ databases">
        <title>Gracilibacillus sp. isolated from saltern.</title>
        <authorList>
            <person name="Won M."/>
            <person name="Lee C.-M."/>
            <person name="Woen H.-Y."/>
            <person name="Kwon S.-W."/>
        </authorList>
    </citation>
    <scope>NUCLEOTIDE SEQUENCE [LARGE SCALE GENOMIC DNA]</scope>
    <source>
        <strain evidence="4 5">SSPM10-3</strain>
    </source>
</reference>
<keyword evidence="5" id="KW-1185">Reference proteome</keyword>
<dbReference type="InterPro" id="IPR016181">
    <property type="entry name" value="Acyl_CoA_acyltransferase"/>
</dbReference>
<dbReference type="PANTHER" id="PTHR43877">
    <property type="entry name" value="AMINOALKYLPHOSPHONATE N-ACETYLTRANSFERASE-RELATED-RELATED"/>
    <property type="match status" value="1"/>
</dbReference>
<dbReference type="Gene3D" id="3.40.630.30">
    <property type="match status" value="1"/>
</dbReference>
<protein>
    <submittedName>
        <fullName evidence="4">GNAT family N-acetyltransferase</fullName>
    </submittedName>
</protein>
<evidence type="ECO:0000256" key="2">
    <source>
        <dbReference type="ARBA" id="ARBA00023315"/>
    </source>
</evidence>
<name>A0ABY4GLZ1_9BACI</name>
<dbReference type="InterPro" id="IPR050832">
    <property type="entry name" value="Bact_Acetyltransf"/>
</dbReference>
<evidence type="ECO:0000256" key="1">
    <source>
        <dbReference type="ARBA" id="ARBA00022679"/>
    </source>
</evidence>
<organism evidence="4 5">
    <name type="scientific">Gracilibacillus salinarum</name>
    <dbReference type="NCBI Taxonomy" id="2932255"/>
    <lineage>
        <taxon>Bacteria</taxon>
        <taxon>Bacillati</taxon>
        <taxon>Bacillota</taxon>
        <taxon>Bacilli</taxon>
        <taxon>Bacillales</taxon>
        <taxon>Bacillaceae</taxon>
        <taxon>Gracilibacillus</taxon>
    </lineage>
</organism>
<keyword evidence="2" id="KW-0012">Acyltransferase</keyword>
<keyword evidence="1" id="KW-0808">Transferase</keyword>
<gene>
    <name evidence="4" type="ORF">MUN87_17205</name>
</gene>
<accession>A0ABY4GLZ1</accession>
<dbReference type="Pfam" id="PF00583">
    <property type="entry name" value="Acetyltransf_1"/>
    <property type="match status" value="1"/>
</dbReference>
<evidence type="ECO:0000259" key="3">
    <source>
        <dbReference type="PROSITE" id="PS51186"/>
    </source>
</evidence>
<dbReference type="Proteomes" id="UP000831537">
    <property type="component" value="Chromosome"/>
</dbReference>
<evidence type="ECO:0000313" key="4">
    <source>
        <dbReference type="EMBL" id="UOQ84412.1"/>
    </source>
</evidence>
<dbReference type="EMBL" id="CP095071">
    <property type="protein sequence ID" value="UOQ84412.1"/>
    <property type="molecule type" value="Genomic_DNA"/>
</dbReference>
<dbReference type="SUPFAM" id="SSF55729">
    <property type="entry name" value="Acyl-CoA N-acyltransferases (Nat)"/>
    <property type="match status" value="1"/>
</dbReference>
<dbReference type="PROSITE" id="PS51186">
    <property type="entry name" value="GNAT"/>
    <property type="match status" value="1"/>
</dbReference>
<proteinExistence type="predicted"/>
<dbReference type="RefSeq" id="WP_244742119.1">
    <property type="nucleotide sequence ID" value="NZ_CP095071.1"/>
</dbReference>
<dbReference type="CDD" id="cd04301">
    <property type="entry name" value="NAT_SF"/>
    <property type="match status" value="1"/>
</dbReference>